<feature type="compositionally biased region" description="Acidic residues" evidence="1">
    <location>
        <begin position="105"/>
        <end position="114"/>
    </location>
</feature>
<feature type="compositionally biased region" description="Polar residues" evidence="1">
    <location>
        <begin position="271"/>
        <end position="280"/>
    </location>
</feature>
<feature type="region of interest" description="Disordered" evidence="1">
    <location>
        <begin position="207"/>
        <end position="283"/>
    </location>
</feature>
<comment type="caution">
    <text evidence="2">The sequence shown here is derived from an EMBL/GenBank/DDBJ whole genome shotgun (WGS) entry which is preliminary data.</text>
</comment>
<dbReference type="STRING" id="2070753.A0A3A2Z589"/>
<dbReference type="AlphaFoldDB" id="A0A3A2Z589"/>
<evidence type="ECO:0000313" key="2">
    <source>
        <dbReference type="EMBL" id="RJE18229.1"/>
    </source>
</evidence>
<sequence length="482" mass="53070">MSADLFAEFGVGSTSTQSSNQSHQQKSRSQANLLIPDLETTDDSLSANAWGNPNASTIRTTQQKSYSGNSPAFQPNYLGNSGHRPQKYDDNVLFDSSLETASNNDSEEWGEFESAEAPSQSQPTKTSREAVPQSGNADLSKGFSTFSGPLNLIDSSIEDSAPPARGAPTVTPAGNAQSQRTQSKSMSHTPARPLVELDEPFEDWGEFIDGPNTTQSKSTAHTPAKLSVEPNEPSEDWGEFVDGPPIKPSPQETFKGPERGLSKVPSKNMDQHTSPPQVRPTNIPPPSVLLQMFPQLFEQLRQEATTAKKDLQQNGILEHTAVQIFYTIKTAARIIAGRTLRWKRDSILSQSMKIGPARSGKQGGMKLNTVNKNENIKEQQEALDILGIWRDRTALFNSVLQASGKRPIPVIAENTRVMTATADQGALKAPHPCALCGLKRDERLPKVDERVEDSFGEWWVDHWGHTDCKHFWETNMRLLGQR</sequence>
<reference evidence="3" key="1">
    <citation type="submission" date="2017-02" db="EMBL/GenBank/DDBJ databases">
        <authorList>
            <person name="Tafer H."/>
            <person name="Lopandic K."/>
        </authorList>
    </citation>
    <scope>NUCLEOTIDE SEQUENCE [LARGE SCALE GENOMIC DNA]</scope>
    <source>
        <strain evidence="3">CBS 366.77</strain>
    </source>
</reference>
<organism evidence="2 3">
    <name type="scientific">Aspergillus sclerotialis</name>
    <dbReference type="NCBI Taxonomy" id="2070753"/>
    <lineage>
        <taxon>Eukaryota</taxon>
        <taxon>Fungi</taxon>
        <taxon>Dikarya</taxon>
        <taxon>Ascomycota</taxon>
        <taxon>Pezizomycotina</taxon>
        <taxon>Eurotiomycetes</taxon>
        <taxon>Eurotiomycetidae</taxon>
        <taxon>Eurotiales</taxon>
        <taxon>Aspergillaceae</taxon>
        <taxon>Aspergillus</taxon>
        <taxon>Aspergillus subgen. Polypaecilum</taxon>
    </lineage>
</organism>
<protein>
    <recommendedName>
        <fullName evidence="4">Serine threonine-protein kinase ppk6</fullName>
    </recommendedName>
</protein>
<feature type="compositionally biased region" description="Low complexity" evidence="1">
    <location>
        <begin position="13"/>
        <end position="30"/>
    </location>
</feature>
<accession>A0A3A2Z589</accession>
<feature type="compositionally biased region" description="Polar residues" evidence="1">
    <location>
        <begin position="211"/>
        <end position="221"/>
    </location>
</feature>
<dbReference type="EMBL" id="MVGC01000595">
    <property type="protein sequence ID" value="RJE18229.1"/>
    <property type="molecule type" value="Genomic_DNA"/>
</dbReference>
<evidence type="ECO:0000313" key="3">
    <source>
        <dbReference type="Proteomes" id="UP000266188"/>
    </source>
</evidence>
<proteinExistence type="predicted"/>
<gene>
    <name evidence="2" type="ORF">PHISCL_09435</name>
</gene>
<dbReference type="PANTHER" id="PTHR42084:SF1">
    <property type="entry name" value="SERINE_THREONINE-PROTEIN KINASE PPK6"/>
    <property type="match status" value="1"/>
</dbReference>
<dbReference type="OrthoDB" id="5420391at2759"/>
<name>A0A3A2Z589_9EURO</name>
<feature type="compositionally biased region" description="Polar residues" evidence="1">
    <location>
        <begin position="172"/>
        <end position="188"/>
    </location>
</feature>
<dbReference type="Proteomes" id="UP000266188">
    <property type="component" value="Unassembled WGS sequence"/>
</dbReference>
<keyword evidence="3" id="KW-1185">Reference proteome</keyword>
<evidence type="ECO:0000256" key="1">
    <source>
        <dbReference type="SAM" id="MobiDB-lite"/>
    </source>
</evidence>
<feature type="compositionally biased region" description="Polar residues" evidence="1">
    <location>
        <begin position="133"/>
        <end position="148"/>
    </location>
</feature>
<feature type="region of interest" description="Disordered" evidence="1">
    <location>
        <begin position="1"/>
        <end position="194"/>
    </location>
</feature>
<dbReference type="PANTHER" id="PTHR42084">
    <property type="entry name" value="YALI0E26631P"/>
    <property type="match status" value="1"/>
</dbReference>
<feature type="compositionally biased region" description="Polar residues" evidence="1">
    <location>
        <begin position="43"/>
        <end position="79"/>
    </location>
</feature>
<evidence type="ECO:0008006" key="4">
    <source>
        <dbReference type="Google" id="ProtNLM"/>
    </source>
</evidence>